<dbReference type="EMBL" id="CP073721">
    <property type="protein sequence ID" value="UWZ39590.1"/>
    <property type="molecule type" value="Genomic_DNA"/>
</dbReference>
<dbReference type="PROSITE" id="PS00178">
    <property type="entry name" value="AA_TRNA_LIGASE_I"/>
    <property type="match status" value="1"/>
</dbReference>
<name>A0ABY5ZBW8_9ACTN</name>
<evidence type="ECO:0000256" key="6">
    <source>
        <dbReference type="ARBA" id="ARBA00047364"/>
    </source>
</evidence>
<keyword evidence="1 7" id="KW-0436">Ligase</keyword>
<evidence type="ECO:0000256" key="3">
    <source>
        <dbReference type="ARBA" id="ARBA00022840"/>
    </source>
</evidence>
<sequence>MGADRPDGPARTIVVAATPTSNGDLHVGHMAGPYLAGDVYSRYLRATGREVIYTTCTDDSQTYVVSTAHRLRTTPDALCARSTAAIERSLRAMGIEMSGLPPIDERYRRGVLRFVTDLHEAGRLERRTVRMPYATKAGTWLYDGLVTGTCPTCLAGGCGGGCEACGHPNSFDELLEPGSTVDPQDPVEHRELEIWVLPMEVYRERLVEYFAERRATWRPRSIRLIDELLAGPLPDVPVTVPGTWGIPSPLPGTEGHVLYPWIEAMPAVMYATWHAAGGPGDGGTTDDLWRAEAGAELVYFHGFDNVYHWGLMDLVLLMAHGDRYVVPAANIANEFYDLAGDKFSTSRNHLIWSADLLARVPRDQVRCYLALTAPEFQRTTFDEAALLDVTARRLVEPWNALADAVALARLEAGTAPLATTAVGRRRSELMRQRFHDCYALPGFSMGRAAETVLTHLARLHALAGSGRLDRGDLMLEVRTLLAGAAPILVDAAAQAAADGVELALTGDQPERITPFDLPRLAVPAAARSAQEVAS</sequence>
<gene>
    <name evidence="9" type="ORF">Drose_15990</name>
</gene>
<comment type="similarity">
    <text evidence="7">Belongs to the class-I aminoacyl-tRNA synthetase family.</text>
</comment>
<dbReference type="RefSeq" id="WP_260729010.1">
    <property type="nucleotide sequence ID" value="NZ_BAAABS010000003.1"/>
</dbReference>
<dbReference type="Gene3D" id="2.20.28.20">
    <property type="entry name" value="Methionyl-tRNA synthetase, Zn-domain"/>
    <property type="match status" value="1"/>
</dbReference>
<keyword evidence="5 7" id="KW-0030">Aminoacyl-tRNA synthetase</keyword>
<keyword evidence="10" id="KW-1185">Reference proteome</keyword>
<dbReference type="PANTHER" id="PTHR45765:SF1">
    <property type="entry name" value="METHIONINE--TRNA LIGASE, CYTOPLASMIC"/>
    <property type="match status" value="1"/>
</dbReference>
<dbReference type="PANTHER" id="PTHR45765">
    <property type="entry name" value="METHIONINE--TRNA LIGASE"/>
    <property type="match status" value="1"/>
</dbReference>
<evidence type="ECO:0000256" key="5">
    <source>
        <dbReference type="ARBA" id="ARBA00023146"/>
    </source>
</evidence>
<dbReference type="Gene3D" id="3.40.50.620">
    <property type="entry name" value="HUPs"/>
    <property type="match status" value="1"/>
</dbReference>
<dbReference type="Pfam" id="PF09334">
    <property type="entry name" value="tRNA-synt_1g"/>
    <property type="match status" value="1"/>
</dbReference>
<reference evidence="9" key="1">
    <citation type="submission" date="2021-04" db="EMBL/GenBank/DDBJ databases">
        <title>Biosynthetic gene clusters of Dactylosporangioum roseum.</title>
        <authorList>
            <person name="Hartkoorn R.C."/>
            <person name="Beaudoing E."/>
            <person name="Hot D."/>
            <person name="Moureu S."/>
        </authorList>
    </citation>
    <scope>NUCLEOTIDE SEQUENCE</scope>
    <source>
        <strain evidence="9">NRRL B-16295</strain>
    </source>
</reference>
<comment type="catalytic activity">
    <reaction evidence="6">
        <text>tRNA(Met) + L-methionine + ATP = L-methionyl-tRNA(Met) + AMP + diphosphate</text>
        <dbReference type="Rhea" id="RHEA:13481"/>
        <dbReference type="Rhea" id="RHEA-COMP:9667"/>
        <dbReference type="Rhea" id="RHEA-COMP:9698"/>
        <dbReference type="ChEBI" id="CHEBI:30616"/>
        <dbReference type="ChEBI" id="CHEBI:33019"/>
        <dbReference type="ChEBI" id="CHEBI:57844"/>
        <dbReference type="ChEBI" id="CHEBI:78442"/>
        <dbReference type="ChEBI" id="CHEBI:78530"/>
        <dbReference type="ChEBI" id="CHEBI:456215"/>
        <dbReference type="EC" id="6.1.1.10"/>
    </reaction>
</comment>
<evidence type="ECO:0000256" key="2">
    <source>
        <dbReference type="ARBA" id="ARBA00022741"/>
    </source>
</evidence>
<keyword evidence="4 7" id="KW-0648">Protein biosynthesis</keyword>
<accession>A0ABY5ZBW8</accession>
<dbReference type="InterPro" id="IPR029038">
    <property type="entry name" value="MetRS_Zn"/>
</dbReference>
<evidence type="ECO:0000313" key="9">
    <source>
        <dbReference type="EMBL" id="UWZ39590.1"/>
    </source>
</evidence>
<dbReference type="InterPro" id="IPR014729">
    <property type="entry name" value="Rossmann-like_a/b/a_fold"/>
</dbReference>
<evidence type="ECO:0000256" key="7">
    <source>
        <dbReference type="RuleBase" id="RU363039"/>
    </source>
</evidence>
<protein>
    <submittedName>
        <fullName evidence="9">Class I tRNA ligase family protein</fullName>
    </submittedName>
</protein>
<dbReference type="SUPFAM" id="SSF52374">
    <property type="entry name" value="Nucleotidylyl transferase"/>
    <property type="match status" value="1"/>
</dbReference>
<dbReference type="Proteomes" id="UP001058271">
    <property type="component" value="Chromosome"/>
</dbReference>
<dbReference type="GO" id="GO:0016874">
    <property type="term" value="F:ligase activity"/>
    <property type="evidence" value="ECO:0007669"/>
    <property type="project" value="UniProtKB-KW"/>
</dbReference>
<dbReference type="InterPro" id="IPR015413">
    <property type="entry name" value="Methionyl/Leucyl_tRNA_Synth"/>
</dbReference>
<proteinExistence type="inferred from homology"/>
<keyword evidence="3 7" id="KW-0067">ATP-binding</keyword>
<evidence type="ECO:0000259" key="8">
    <source>
        <dbReference type="Pfam" id="PF09334"/>
    </source>
</evidence>
<evidence type="ECO:0000256" key="1">
    <source>
        <dbReference type="ARBA" id="ARBA00022598"/>
    </source>
</evidence>
<feature type="domain" description="Methionyl/Leucyl tRNA synthetase" evidence="8">
    <location>
        <begin position="13"/>
        <end position="400"/>
    </location>
</feature>
<keyword evidence="2 7" id="KW-0547">Nucleotide-binding</keyword>
<dbReference type="InterPro" id="IPR001412">
    <property type="entry name" value="aa-tRNA-synth_I_CS"/>
</dbReference>
<evidence type="ECO:0000313" key="10">
    <source>
        <dbReference type="Proteomes" id="UP001058271"/>
    </source>
</evidence>
<organism evidence="9 10">
    <name type="scientific">Dactylosporangium roseum</name>
    <dbReference type="NCBI Taxonomy" id="47989"/>
    <lineage>
        <taxon>Bacteria</taxon>
        <taxon>Bacillati</taxon>
        <taxon>Actinomycetota</taxon>
        <taxon>Actinomycetes</taxon>
        <taxon>Micromonosporales</taxon>
        <taxon>Micromonosporaceae</taxon>
        <taxon>Dactylosporangium</taxon>
    </lineage>
</organism>
<dbReference type="InterPro" id="IPR023458">
    <property type="entry name" value="Met-tRNA_ligase_1"/>
</dbReference>
<evidence type="ECO:0000256" key="4">
    <source>
        <dbReference type="ARBA" id="ARBA00022917"/>
    </source>
</evidence>